<dbReference type="EMBL" id="ONZQ02000009">
    <property type="protein sequence ID" value="SPO03848.1"/>
    <property type="molecule type" value="Genomic_DNA"/>
</dbReference>
<dbReference type="GO" id="GO:0008380">
    <property type="term" value="P:RNA splicing"/>
    <property type="evidence" value="ECO:0007669"/>
    <property type="project" value="UniProtKB-KW"/>
</dbReference>
<evidence type="ECO:0000256" key="5">
    <source>
        <dbReference type="ARBA" id="ARBA00013194"/>
    </source>
</evidence>
<evidence type="ECO:0000256" key="10">
    <source>
        <dbReference type="ARBA" id="ARBA00023187"/>
    </source>
</evidence>
<dbReference type="EC" id="5.2.1.8" evidence="5"/>
<evidence type="ECO:0000256" key="7">
    <source>
        <dbReference type="ARBA" id="ARBA00022664"/>
    </source>
</evidence>
<dbReference type="PROSITE" id="PS50072">
    <property type="entry name" value="CSA_PPIASE_2"/>
    <property type="match status" value="1"/>
</dbReference>
<evidence type="ECO:0000313" key="18">
    <source>
        <dbReference type="Proteomes" id="UP001187682"/>
    </source>
</evidence>
<comment type="subunit">
    <text evidence="4">Associated with the spliceosome.</text>
</comment>
<feature type="compositionally biased region" description="Basic and acidic residues" evidence="15">
    <location>
        <begin position="296"/>
        <end position="311"/>
    </location>
</feature>
<proteinExistence type="inferred from homology"/>
<dbReference type="FunFam" id="2.40.100.10:FF:000034">
    <property type="entry name" value="Peptidyl-prolyl isomerase CWC27 protein"/>
    <property type="match status" value="1"/>
</dbReference>
<dbReference type="GO" id="GO:0003755">
    <property type="term" value="F:peptidyl-prolyl cis-trans isomerase activity"/>
    <property type="evidence" value="ECO:0007669"/>
    <property type="project" value="UniProtKB-KW"/>
</dbReference>
<feature type="region of interest" description="Disordered" evidence="15">
    <location>
        <begin position="261"/>
        <end position="389"/>
    </location>
</feature>
<evidence type="ECO:0000256" key="8">
    <source>
        <dbReference type="ARBA" id="ARBA00022728"/>
    </source>
</evidence>
<keyword evidence="8" id="KW-0747">Spliceosome</keyword>
<protein>
    <recommendedName>
        <fullName evidence="5">peptidylprolyl isomerase</fullName>
        <ecNumber evidence="5">5.2.1.8</ecNumber>
    </recommendedName>
</protein>
<keyword evidence="6" id="KW-0963">Cytoplasm</keyword>
<comment type="function">
    <text evidence="14">PPIases accelerate the folding of proteins. It catalyzes the cis-trans isomerization of proline imidic peptide bonds in oligopeptides. Involved in pre-mRNA splicing.</text>
</comment>
<comment type="similarity">
    <text evidence="13">Belongs to the cyclophilin-type PPIase family. CWC27 subfamily.</text>
</comment>
<feature type="region of interest" description="Disordered" evidence="15">
    <location>
        <begin position="500"/>
        <end position="540"/>
    </location>
</feature>
<dbReference type="AlphaFoldDB" id="A0AAE8N2N0"/>
<dbReference type="Pfam" id="PF00160">
    <property type="entry name" value="Pro_isomerase"/>
    <property type="match status" value="1"/>
</dbReference>
<dbReference type="InterPro" id="IPR020892">
    <property type="entry name" value="Cyclophilin-type_PPIase_CS"/>
</dbReference>
<dbReference type="PANTHER" id="PTHR45625">
    <property type="entry name" value="PEPTIDYL-PROLYL CIS-TRANS ISOMERASE-RELATED"/>
    <property type="match status" value="1"/>
</dbReference>
<dbReference type="Gene3D" id="2.40.100.10">
    <property type="entry name" value="Cyclophilin-like"/>
    <property type="match status" value="1"/>
</dbReference>
<keyword evidence="12" id="KW-0539">Nucleus</keyword>
<evidence type="ECO:0000256" key="4">
    <source>
        <dbReference type="ARBA" id="ARBA00011524"/>
    </source>
</evidence>
<dbReference type="GO" id="GO:0071013">
    <property type="term" value="C:catalytic step 2 spliceosome"/>
    <property type="evidence" value="ECO:0007669"/>
    <property type="project" value="TreeGrafter"/>
</dbReference>
<evidence type="ECO:0000313" key="17">
    <source>
        <dbReference type="EMBL" id="SPO03848.1"/>
    </source>
</evidence>
<dbReference type="PANTHER" id="PTHR45625:SF6">
    <property type="entry name" value="SPLICEOSOME-ASSOCIATED PROTEIN CWC27 HOMOLOG"/>
    <property type="match status" value="1"/>
</dbReference>
<dbReference type="PROSITE" id="PS00170">
    <property type="entry name" value="CSA_PPIASE_1"/>
    <property type="match status" value="1"/>
</dbReference>
<feature type="compositionally biased region" description="Basic and acidic residues" evidence="15">
    <location>
        <begin position="321"/>
        <end position="335"/>
    </location>
</feature>
<keyword evidence="11 17" id="KW-0413">Isomerase</keyword>
<comment type="catalytic activity">
    <reaction evidence="1">
        <text>[protein]-peptidylproline (omega=180) = [protein]-peptidylproline (omega=0)</text>
        <dbReference type="Rhea" id="RHEA:16237"/>
        <dbReference type="Rhea" id="RHEA-COMP:10747"/>
        <dbReference type="Rhea" id="RHEA-COMP:10748"/>
        <dbReference type="ChEBI" id="CHEBI:83833"/>
        <dbReference type="ChEBI" id="CHEBI:83834"/>
        <dbReference type="EC" id="5.2.1.8"/>
    </reaction>
</comment>
<evidence type="ECO:0000256" key="15">
    <source>
        <dbReference type="SAM" id="MobiDB-lite"/>
    </source>
</evidence>
<dbReference type="InterPro" id="IPR029000">
    <property type="entry name" value="Cyclophilin-like_dom_sf"/>
</dbReference>
<dbReference type="GO" id="GO:0006457">
    <property type="term" value="P:protein folding"/>
    <property type="evidence" value="ECO:0007669"/>
    <property type="project" value="InterPro"/>
</dbReference>
<evidence type="ECO:0000256" key="3">
    <source>
        <dbReference type="ARBA" id="ARBA00004496"/>
    </source>
</evidence>
<dbReference type="GO" id="GO:0006397">
    <property type="term" value="P:mRNA processing"/>
    <property type="evidence" value="ECO:0007669"/>
    <property type="project" value="UniProtKB-KW"/>
</dbReference>
<evidence type="ECO:0000259" key="16">
    <source>
        <dbReference type="PROSITE" id="PS50072"/>
    </source>
</evidence>
<dbReference type="InterPro" id="IPR002130">
    <property type="entry name" value="Cyclophilin-type_PPIase_dom"/>
</dbReference>
<keyword evidence="7" id="KW-0507">mRNA processing</keyword>
<evidence type="ECO:0000256" key="1">
    <source>
        <dbReference type="ARBA" id="ARBA00000971"/>
    </source>
</evidence>
<dbReference type="GO" id="GO:0005737">
    <property type="term" value="C:cytoplasm"/>
    <property type="evidence" value="ECO:0007669"/>
    <property type="project" value="UniProtKB-SubCell"/>
</dbReference>
<feature type="region of interest" description="Disordered" evidence="15">
    <location>
        <begin position="402"/>
        <end position="435"/>
    </location>
</feature>
<dbReference type="InterPro" id="IPR044666">
    <property type="entry name" value="Cyclophilin_A-like"/>
</dbReference>
<accession>A0AAE8N2N0</accession>
<sequence>MSAIYNLEPQPTGSVILHTTQGELSVELFAKQTPVTCRNFLQLCVDGYYDNTIFHRLVPGFILQGGDPTGTGHGGESIYDGGALSGDLDPWPMDQRRGRNAGPTGVGFKDEFHSRLKFNRRGLLGMANEGRPDTNGSQFFFTLDKADALTGKNTVFGRVVGDTIYNLMNMAEAEVDEATERPLYPAKVTKVEILVNPFDDIKKRVRTAPAAQKTVVVERKKKRKGGKQLLSFGDEEDGEEELPILKKPKFDTRIVMDVDNSADEDHAVIPSKKKKKEQLADKSTETSQPATSRRAKATEPERKGKEKEVSTRHYSASPEPEVQRKPKSELERTNEEIAALKTSMRPRTETQPEVTKEKGTSALEQMLSRTSVKGGRRRGGRQAVNDDQSSVDFMKGWELKLKKAAQPEKGAGPHATTENNRKRDTDGDDDDANRCDLHFVPNCQSCSAWDKKKEGEESGDEDFMTHMMSCKEDKLGKDLSYRKKAEEELVVIDPRAKAQTIKEQKRAEREARSGNSGREWDQARNAKMARAAAAAGRGAT</sequence>
<dbReference type="CDD" id="cd01925">
    <property type="entry name" value="cyclophilin_CeCYP16-like"/>
    <property type="match status" value="1"/>
</dbReference>
<evidence type="ECO:0000256" key="13">
    <source>
        <dbReference type="ARBA" id="ARBA00038509"/>
    </source>
</evidence>
<evidence type="ECO:0000256" key="2">
    <source>
        <dbReference type="ARBA" id="ARBA00004123"/>
    </source>
</evidence>
<dbReference type="Proteomes" id="UP001187682">
    <property type="component" value="Unassembled WGS sequence"/>
</dbReference>
<feature type="domain" description="PPIase cyclophilin-type" evidence="16">
    <location>
        <begin position="22"/>
        <end position="193"/>
    </location>
</feature>
<evidence type="ECO:0000256" key="12">
    <source>
        <dbReference type="ARBA" id="ARBA00023242"/>
    </source>
</evidence>
<dbReference type="PRINTS" id="PR00153">
    <property type="entry name" value="CSAPPISMRASE"/>
</dbReference>
<evidence type="ECO:0000256" key="9">
    <source>
        <dbReference type="ARBA" id="ARBA00023110"/>
    </source>
</evidence>
<comment type="caution">
    <text evidence="17">The sequence shown here is derived from an EMBL/GenBank/DDBJ whole genome shotgun (WGS) entry which is preliminary data.</text>
</comment>
<comment type="subcellular location">
    <subcellularLocation>
        <location evidence="3">Cytoplasm</location>
    </subcellularLocation>
    <subcellularLocation>
        <location evidence="2">Nucleus</location>
    </subcellularLocation>
</comment>
<reference evidence="17" key="1">
    <citation type="submission" date="2018-03" db="EMBL/GenBank/DDBJ databases">
        <authorList>
            <person name="Guldener U."/>
        </authorList>
    </citation>
    <scope>NUCLEOTIDE SEQUENCE</scope>
</reference>
<organism evidence="17 18">
    <name type="scientific">Cephalotrichum gorgonifer</name>
    <dbReference type="NCBI Taxonomy" id="2041049"/>
    <lineage>
        <taxon>Eukaryota</taxon>
        <taxon>Fungi</taxon>
        <taxon>Dikarya</taxon>
        <taxon>Ascomycota</taxon>
        <taxon>Pezizomycotina</taxon>
        <taxon>Sordariomycetes</taxon>
        <taxon>Hypocreomycetidae</taxon>
        <taxon>Microascales</taxon>
        <taxon>Microascaceae</taxon>
        <taxon>Cephalotrichum</taxon>
    </lineage>
</organism>
<keyword evidence="18" id="KW-1185">Reference proteome</keyword>
<dbReference type="SUPFAM" id="SSF50891">
    <property type="entry name" value="Cyclophilin-like"/>
    <property type="match status" value="1"/>
</dbReference>
<name>A0AAE8N2N0_9PEZI</name>
<evidence type="ECO:0000256" key="11">
    <source>
        <dbReference type="ARBA" id="ARBA00023235"/>
    </source>
</evidence>
<feature type="compositionally biased region" description="Low complexity" evidence="15">
    <location>
        <begin position="525"/>
        <end position="540"/>
    </location>
</feature>
<feature type="compositionally biased region" description="Basic and acidic residues" evidence="15">
    <location>
        <begin position="346"/>
        <end position="359"/>
    </location>
</feature>
<gene>
    <name evidence="17" type="ORF">DNG_06531</name>
</gene>
<feature type="compositionally biased region" description="Basic and acidic residues" evidence="15">
    <location>
        <begin position="500"/>
        <end position="524"/>
    </location>
</feature>
<evidence type="ECO:0000256" key="14">
    <source>
        <dbReference type="ARBA" id="ARBA00055615"/>
    </source>
</evidence>
<keyword evidence="10" id="KW-0508">mRNA splicing</keyword>
<keyword evidence="9" id="KW-0697">Rotamase</keyword>
<evidence type="ECO:0000256" key="6">
    <source>
        <dbReference type="ARBA" id="ARBA00022490"/>
    </source>
</evidence>